<dbReference type="GeneID" id="106475413"/>
<organism evidence="6 7">
    <name type="scientific">Limulus polyphemus</name>
    <name type="common">Atlantic horseshoe crab</name>
    <dbReference type="NCBI Taxonomy" id="6850"/>
    <lineage>
        <taxon>Eukaryota</taxon>
        <taxon>Metazoa</taxon>
        <taxon>Ecdysozoa</taxon>
        <taxon>Arthropoda</taxon>
        <taxon>Chelicerata</taxon>
        <taxon>Merostomata</taxon>
        <taxon>Xiphosura</taxon>
        <taxon>Limulidae</taxon>
        <taxon>Limulus</taxon>
    </lineage>
</organism>
<feature type="compositionally biased region" description="Basic and acidic residues" evidence="4">
    <location>
        <begin position="411"/>
        <end position="421"/>
    </location>
</feature>
<feature type="region of interest" description="Disordered" evidence="4">
    <location>
        <begin position="226"/>
        <end position="283"/>
    </location>
</feature>
<feature type="region of interest" description="Disordered" evidence="4">
    <location>
        <begin position="307"/>
        <end position="332"/>
    </location>
</feature>
<feature type="non-terminal residue" evidence="7">
    <location>
        <position position="1"/>
    </location>
</feature>
<evidence type="ECO:0000256" key="1">
    <source>
        <dbReference type="ARBA" id="ARBA00022723"/>
    </source>
</evidence>
<dbReference type="PANTHER" id="PTHR22619">
    <property type="entry name" value="ZINC FINGER SWIM DOMAIN CONTAINING PROTEIN 4, 5, 6"/>
    <property type="match status" value="1"/>
</dbReference>
<evidence type="ECO:0000256" key="4">
    <source>
        <dbReference type="SAM" id="MobiDB-lite"/>
    </source>
</evidence>
<gene>
    <name evidence="7" type="primary">LOC106475413</name>
</gene>
<feature type="domain" description="ZSWIM4-8 C-terminal" evidence="5">
    <location>
        <begin position="845"/>
        <end position="897"/>
    </location>
</feature>
<dbReference type="InterPro" id="IPR048370">
    <property type="entry name" value="ZSWIM4-8_C"/>
</dbReference>
<feature type="compositionally biased region" description="Polar residues" evidence="4">
    <location>
        <begin position="361"/>
        <end position="374"/>
    </location>
</feature>
<reference evidence="7" key="1">
    <citation type="submission" date="2025-08" db="UniProtKB">
        <authorList>
            <consortium name="RefSeq"/>
        </authorList>
    </citation>
    <scope>IDENTIFICATION</scope>
    <source>
        <tissue evidence="7">Muscle</tissue>
    </source>
</reference>
<evidence type="ECO:0000313" key="6">
    <source>
        <dbReference type="Proteomes" id="UP000694941"/>
    </source>
</evidence>
<proteinExistence type="predicted"/>
<keyword evidence="3" id="KW-0862">Zinc</keyword>
<evidence type="ECO:0000259" key="5">
    <source>
        <dbReference type="Pfam" id="PF21055"/>
    </source>
</evidence>
<accession>A0ABM1RV30</accession>
<feature type="compositionally biased region" description="Polar residues" evidence="4">
    <location>
        <begin position="229"/>
        <end position="252"/>
    </location>
</feature>
<feature type="region of interest" description="Disordered" evidence="4">
    <location>
        <begin position="352"/>
        <end position="437"/>
    </location>
</feature>
<keyword evidence="2" id="KW-0863">Zinc-finger</keyword>
<protein>
    <submittedName>
        <fullName evidence="7">Zinc finger SWIM domain-containing protein 8-like</fullName>
    </submittedName>
</protein>
<dbReference type="RefSeq" id="XP_022235235.1">
    <property type="nucleotide sequence ID" value="XM_022379527.1"/>
</dbReference>
<feature type="compositionally biased region" description="Basic and acidic residues" evidence="4">
    <location>
        <begin position="268"/>
        <end position="283"/>
    </location>
</feature>
<dbReference type="PANTHER" id="PTHR22619:SF1">
    <property type="entry name" value="ZINC FINGER SWIM DOMAIN-CONTAINING PROTEIN 8"/>
    <property type="match status" value="1"/>
</dbReference>
<evidence type="ECO:0000313" key="7">
    <source>
        <dbReference type="RefSeq" id="XP_022235235.1"/>
    </source>
</evidence>
<feature type="non-terminal residue" evidence="7">
    <location>
        <position position="897"/>
    </location>
</feature>
<dbReference type="Proteomes" id="UP000694941">
    <property type="component" value="Unplaced"/>
</dbReference>
<evidence type="ECO:0000256" key="2">
    <source>
        <dbReference type="ARBA" id="ARBA00022771"/>
    </source>
</evidence>
<sequence length="897" mass="98422">AQEKEAVEVNDLHQSNDEYQLYYYSPHTFLQSPEKTLEIKSESEHFSVSLKKIEDSLEKLFISTESNHYNILNNQTNLTSKALEVKLVNQEQDLFNQLKRITLTDTELRVVRERAKQLCSGQLRSRGEALLPLMLASFIFDALVLCAPSTRGAAKSNCDEELGFEAAVAALGLKANISEADHPLLCEGTRRQRGDLAITLLVHYKDNQEKLRKIMNKLLDKEVSENHRNQMQSANCSQSPPLDNNVAHQGSQLVERGNDRTTPSSSGKGDEKQSCDTAGNEHKIQNSECCKKTTSLDFQKNLLKTSGARAKESHHHRNRSHADSEGASSPGWEESYKAWETKFRCTNFHTSKKHSAGMASIDSSAPETTSSDNSPAVGRRSTWIKSGGPGSDSGSSGESSNSFVSSSSGDKAIRNKSRDSESPPQTNRFGGTLPVGDSVIRHVSGTIKPARFKGKRAYPSVPNQPSEASAHFMFELAKTVLTKAGGNSSTAVLFTQPSVGQNHRGPHRALHMCAFQIGLYALKLHNAVSPNWLSRTYSSHVSWITGQAMEIGSAAVKDILIDSWEGHLTPPEVATLADRASRVRDSAMVRAAADLALSCLPHAHALNPNEIQRALIQCKEQHSVMLERACLAVESAAKGGGVYPEVLFDVAHRWYDMYEETLQGQQVHSSESYVRPEMHLGNSNTEHYGTPVASAADPLAMMATCHVEGLVTTTPTVQVFPQPLSYPLPYPAPPYGYLQGVPAPFHHGHVPIHPAYLPPPPTYAYPALASASYYPSTYTSTVTGSVHYRHNSPALYTGQLLGVPVTQTAMAQSRSILPVNPSPPPSVPPPHQPQVNNPISQLNQRQLNYLLAAYRVGMLAMETLARRVHDDRPQAKYARTPPYGEDVKWLLGVSKKL</sequence>
<name>A0ABM1RV30_LIMPO</name>
<feature type="compositionally biased region" description="Low complexity" evidence="4">
    <location>
        <begin position="392"/>
        <end position="409"/>
    </location>
</feature>
<evidence type="ECO:0000256" key="3">
    <source>
        <dbReference type="ARBA" id="ARBA00022833"/>
    </source>
</evidence>
<keyword evidence="1" id="KW-0479">Metal-binding</keyword>
<dbReference type="Pfam" id="PF21055">
    <property type="entry name" value="ZSWIM4-8_C"/>
    <property type="match status" value="1"/>
</dbReference>
<keyword evidence="6" id="KW-1185">Reference proteome</keyword>